<proteinExistence type="predicted"/>
<dbReference type="EMBL" id="MSFO01000004">
    <property type="protein sequence ID" value="PLB48583.1"/>
    <property type="molecule type" value="Genomic_DNA"/>
</dbReference>
<dbReference type="GO" id="GO:0000976">
    <property type="term" value="F:transcription cis-regulatory region binding"/>
    <property type="evidence" value="ECO:0007669"/>
    <property type="project" value="TreeGrafter"/>
</dbReference>
<keyword evidence="9" id="KW-1185">Reference proteome</keyword>
<name>A0A2I2G6T5_9EURO</name>
<dbReference type="PROSITE" id="PS00463">
    <property type="entry name" value="ZN2_CY6_FUNGAL_1"/>
    <property type="match status" value="1"/>
</dbReference>
<dbReference type="InterPro" id="IPR036864">
    <property type="entry name" value="Zn2-C6_fun-type_DNA-bd_sf"/>
</dbReference>
<dbReference type="RefSeq" id="XP_024703885.1">
    <property type="nucleotide sequence ID" value="XM_024854059.1"/>
</dbReference>
<keyword evidence="5" id="KW-0539">Nucleus</keyword>
<dbReference type="SMART" id="SM00066">
    <property type="entry name" value="GAL4"/>
    <property type="match status" value="1"/>
</dbReference>
<dbReference type="SUPFAM" id="SSF57701">
    <property type="entry name" value="Zn2/Cys6 DNA-binding domain"/>
    <property type="match status" value="1"/>
</dbReference>
<keyword evidence="4" id="KW-0804">Transcription</keyword>
<dbReference type="GeneID" id="36561764"/>
<keyword evidence="3" id="KW-0238">DNA-binding</keyword>
<dbReference type="AlphaFoldDB" id="A0A2I2G6T5"/>
<feature type="domain" description="Zn(2)-C6 fungal-type" evidence="7">
    <location>
        <begin position="11"/>
        <end position="38"/>
    </location>
</feature>
<evidence type="ECO:0000256" key="2">
    <source>
        <dbReference type="ARBA" id="ARBA00023015"/>
    </source>
</evidence>
<dbReference type="GO" id="GO:0045944">
    <property type="term" value="P:positive regulation of transcription by RNA polymerase II"/>
    <property type="evidence" value="ECO:0007669"/>
    <property type="project" value="TreeGrafter"/>
</dbReference>
<keyword evidence="2" id="KW-0805">Transcription regulation</keyword>
<evidence type="ECO:0000256" key="4">
    <source>
        <dbReference type="ARBA" id="ARBA00023163"/>
    </source>
</evidence>
<dbReference type="VEuPathDB" id="FungiDB:P170DRAFT_493903"/>
<evidence type="ECO:0000313" key="9">
    <source>
        <dbReference type="Proteomes" id="UP000234275"/>
    </source>
</evidence>
<feature type="compositionally biased region" description="Polar residues" evidence="6">
    <location>
        <begin position="105"/>
        <end position="131"/>
    </location>
</feature>
<evidence type="ECO:0000256" key="3">
    <source>
        <dbReference type="ARBA" id="ARBA00023125"/>
    </source>
</evidence>
<dbReference type="PROSITE" id="PS50048">
    <property type="entry name" value="ZN2_CY6_FUNGAL_2"/>
    <property type="match status" value="1"/>
</dbReference>
<evidence type="ECO:0000256" key="5">
    <source>
        <dbReference type="ARBA" id="ARBA00023242"/>
    </source>
</evidence>
<dbReference type="Pfam" id="PF00172">
    <property type="entry name" value="Zn_clus"/>
    <property type="match status" value="1"/>
</dbReference>
<evidence type="ECO:0000256" key="6">
    <source>
        <dbReference type="SAM" id="MobiDB-lite"/>
    </source>
</evidence>
<dbReference type="InterPro" id="IPR021858">
    <property type="entry name" value="Fun_TF"/>
</dbReference>
<gene>
    <name evidence="8" type="ORF">P170DRAFT_493903</name>
</gene>
<protein>
    <recommendedName>
        <fullName evidence="7">Zn(2)-C6 fungal-type domain-containing protein</fullName>
    </recommendedName>
</protein>
<dbReference type="GO" id="GO:0005634">
    <property type="term" value="C:nucleus"/>
    <property type="evidence" value="ECO:0007669"/>
    <property type="project" value="UniProtKB-SubCell"/>
</dbReference>
<dbReference type="Proteomes" id="UP000234275">
    <property type="component" value="Unassembled WGS sequence"/>
</dbReference>
<organism evidence="8 9">
    <name type="scientific">Aspergillus steynii IBT 23096</name>
    <dbReference type="NCBI Taxonomy" id="1392250"/>
    <lineage>
        <taxon>Eukaryota</taxon>
        <taxon>Fungi</taxon>
        <taxon>Dikarya</taxon>
        <taxon>Ascomycota</taxon>
        <taxon>Pezizomycotina</taxon>
        <taxon>Eurotiomycetes</taxon>
        <taxon>Eurotiomycetidae</taxon>
        <taxon>Eurotiales</taxon>
        <taxon>Aspergillaceae</taxon>
        <taxon>Aspergillus</taxon>
        <taxon>Aspergillus subgen. Circumdati</taxon>
    </lineage>
</organism>
<dbReference type="PANTHER" id="PTHR37534:SF2">
    <property type="entry name" value="N-ACETYLTRANSFERASE DOMAIN-CONTAINING PROTEIN"/>
    <property type="match status" value="1"/>
</dbReference>
<reference evidence="8 9" key="1">
    <citation type="submission" date="2016-12" db="EMBL/GenBank/DDBJ databases">
        <title>The genomes of Aspergillus section Nigri reveals drivers in fungal speciation.</title>
        <authorList>
            <consortium name="DOE Joint Genome Institute"/>
            <person name="Vesth T.C."/>
            <person name="Nybo J."/>
            <person name="Theobald S."/>
            <person name="Brandl J."/>
            <person name="Frisvad J.C."/>
            <person name="Nielsen K.F."/>
            <person name="Lyhne E.K."/>
            <person name="Kogle M.E."/>
            <person name="Kuo A."/>
            <person name="Riley R."/>
            <person name="Clum A."/>
            <person name="Nolan M."/>
            <person name="Lipzen A."/>
            <person name="Salamov A."/>
            <person name="Henrissat B."/>
            <person name="Wiebenga A."/>
            <person name="De Vries R.P."/>
            <person name="Grigoriev I.V."/>
            <person name="Mortensen U.H."/>
            <person name="Andersen M.R."/>
            <person name="Baker S.E."/>
        </authorList>
    </citation>
    <scope>NUCLEOTIDE SEQUENCE [LARGE SCALE GENOMIC DNA]</scope>
    <source>
        <strain evidence="8 9">IBT 23096</strain>
    </source>
</reference>
<comment type="caution">
    <text evidence="8">The sequence shown here is derived from an EMBL/GenBank/DDBJ whole genome shotgun (WGS) entry which is preliminary data.</text>
</comment>
<dbReference type="GO" id="GO:0000981">
    <property type="term" value="F:DNA-binding transcription factor activity, RNA polymerase II-specific"/>
    <property type="evidence" value="ECO:0007669"/>
    <property type="project" value="InterPro"/>
</dbReference>
<feature type="region of interest" description="Disordered" evidence="6">
    <location>
        <begin position="83"/>
        <end position="168"/>
    </location>
</feature>
<dbReference type="Pfam" id="PF11951">
    <property type="entry name" value="Fungal_trans_2"/>
    <property type="match status" value="1"/>
</dbReference>
<accession>A0A2I2G6T5</accession>
<dbReference type="CDD" id="cd00067">
    <property type="entry name" value="GAL4"/>
    <property type="match status" value="1"/>
</dbReference>
<dbReference type="InterPro" id="IPR001138">
    <property type="entry name" value="Zn2Cys6_DnaBD"/>
</dbReference>
<sequence>MNSSARRPPKSCLRCRDHHLRCDGAIPCESCCKARAKCEPTTSTYRFRSAPRHKRTYEFSPGQQWVNSKAPGRLAYVDMTPGLHQKQKQKSQSSSPLPGDGPGGQESTRSYTQHEVFESTSGQHVENQTIVHQEPGQLRSNPRDGNPTPRNSRPPDSMTPEALSIPSNRMSKAPLYDLPSSNSEISYLSLEEACLIRHFAENLAPWFDTSDRDRHFALFVPERAMHCPVLRYAVFTASAGHLTRLACCRGQATDEINFNGIPMPALTPDAAIRYHDICISHLIEISRDPAEEYNEDVLTAATILRFYEQIDDPMIGNSDTYLNAIQFIVNTQQNESFYAYQTIQGPLRDPDVHAMPSASLRHSACLSILRQEIWNAFLNRRPFRFPVSRENNYDIADIANDFVWTNRVMVWVADLLIFCFGKYPLMGFEERMERWTILKSVEQRWDTSKPPAFKPIFYRDRDASSGKHFPEIWHMNACQVAGAQHVELGRILLATSDPRQSSAFGINAVSRTYGLAAELRTITRRLCGLAVSNGKCPAASVTAMVGISICGEYFTDSEEQQAIVRLLNELEYDHAWPTARTVGQLRRAWEQTS</sequence>
<dbReference type="GO" id="GO:0008270">
    <property type="term" value="F:zinc ion binding"/>
    <property type="evidence" value="ECO:0007669"/>
    <property type="project" value="InterPro"/>
</dbReference>
<evidence type="ECO:0000313" key="8">
    <source>
        <dbReference type="EMBL" id="PLB48583.1"/>
    </source>
</evidence>
<dbReference type="PANTHER" id="PTHR37534">
    <property type="entry name" value="TRANSCRIPTIONAL ACTIVATOR PROTEIN UGA3"/>
    <property type="match status" value="1"/>
</dbReference>
<dbReference type="OrthoDB" id="407832at2759"/>
<evidence type="ECO:0000259" key="7">
    <source>
        <dbReference type="PROSITE" id="PS50048"/>
    </source>
</evidence>
<comment type="subcellular location">
    <subcellularLocation>
        <location evidence="1">Nucleus</location>
    </subcellularLocation>
</comment>
<evidence type="ECO:0000256" key="1">
    <source>
        <dbReference type="ARBA" id="ARBA00004123"/>
    </source>
</evidence>